<protein>
    <submittedName>
        <fullName evidence="1">Uncharacterized protein</fullName>
    </submittedName>
</protein>
<accession>A0AAX1EEC2</accession>
<proteinExistence type="predicted"/>
<dbReference type="AlphaFoldDB" id="A0AAX1EEC2"/>
<name>A0AAX1EEC2_9GAMM</name>
<evidence type="ECO:0000313" key="2">
    <source>
        <dbReference type="Proteomes" id="UP000295517"/>
    </source>
</evidence>
<evidence type="ECO:0000313" key="1">
    <source>
        <dbReference type="EMBL" id="QBR83419.1"/>
    </source>
</evidence>
<dbReference type="RefSeq" id="WP_135059808.1">
    <property type="nucleotide sequence ID" value="NZ_CP038254.1"/>
</dbReference>
<sequence>MALSREEQRKLANEYMPLVENFVAPELQAFWRDEENKKAIIQWCIDNDLRLYNLTALRISEARRLMSELQVVFSTEPEKMLAWKNEFESKLLESDTQLREMHHSAYLSVADQYQKTEAVSSNTLLTVQDMKDLFHNSNSCEEILVSEPFSLTEASVEQREAVQRLIEKGIQEDKTVFLPVTHDGHWFYLKNEKIDEERVWSVQDSKPLDEHELTPRQEYMLEASIDFLETVGEEEYIGEYGGNLVFETTGEQLNPYDCGSRVVNAYRSMVDEEYQVKSHKEILVELLQTQLPVEEQPEDFEAVFVKKESISKVPVEKKAKQVIETTVSAQACEEKRQKYRENVSELVNAVVKEGLFADIKNKLAIEMLDSAVADKDETDKDFAKRLQEAEFRKVGLKS</sequence>
<dbReference type="EMBL" id="CP038254">
    <property type="protein sequence ID" value="QBR83419.1"/>
    <property type="molecule type" value="Genomic_DNA"/>
</dbReference>
<organism evidence="1 2">
    <name type="scientific">Legionella israelensis</name>
    <dbReference type="NCBI Taxonomy" id="454"/>
    <lineage>
        <taxon>Bacteria</taxon>
        <taxon>Pseudomonadati</taxon>
        <taxon>Pseudomonadota</taxon>
        <taxon>Gammaproteobacteria</taxon>
        <taxon>Legionellales</taxon>
        <taxon>Legionellaceae</taxon>
        <taxon>Legionella</taxon>
    </lineage>
</organism>
<gene>
    <name evidence="1" type="ORF">E3983_02980</name>
</gene>
<dbReference type="Proteomes" id="UP000295517">
    <property type="component" value="Chromosome"/>
</dbReference>
<reference evidence="1 2" key="1">
    <citation type="submission" date="2019-03" db="EMBL/GenBank/DDBJ databases">
        <title>Diverse conjugative elements silence natural transformation in Legionella species.</title>
        <authorList>
            <person name="Durieux I."/>
            <person name="Ginevra C."/>
            <person name="Attaiech L."/>
            <person name="Picq K."/>
            <person name="Juan P.A."/>
            <person name="Jarraud S."/>
            <person name="Charpentier X."/>
        </authorList>
    </citation>
    <scope>NUCLEOTIDE SEQUENCE [LARGE SCALE GENOMIC DNA]</scope>
    <source>
        <strain evidence="1 2">HL-0427-4011</strain>
    </source>
</reference>